<dbReference type="EMBL" id="DYUB01000155">
    <property type="protein sequence ID" value="HJG96379.1"/>
    <property type="molecule type" value="Genomic_DNA"/>
</dbReference>
<organism evidence="1 2">
    <name type="scientific">Romboutsia timonensis</name>
    <dbReference type="NCBI Taxonomy" id="1776391"/>
    <lineage>
        <taxon>Bacteria</taxon>
        <taxon>Bacillati</taxon>
        <taxon>Bacillota</taxon>
        <taxon>Clostridia</taxon>
        <taxon>Peptostreptococcales</taxon>
        <taxon>Peptostreptococcaceae</taxon>
        <taxon>Romboutsia</taxon>
    </lineage>
</organism>
<dbReference type="AlphaFoldDB" id="A0A921N119"/>
<dbReference type="Proteomes" id="UP000776700">
    <property type="component" value="Unassembled WGS sequence"/>
</dbReference>
<accession>A0A921N119</accession>
<gene>
    <name evidence="1" type="ORF">K8V90_04665</name>
</gene>
<comment type="caution">
    <text evidence="1">The sequence shown here is derived from an EMBL/GenBank/DDBJ whole genome shotgun (WGS) entry which is preliminary data.</text>
</comment>
<proteinExistence type="predicted"/>
<name>A0A921N119_9FIRM</name>
<evidence type="ECO:0000313" key="2">
    <source>
        <dbReference type="Proteomes" id="UP000776700"/>
    </source>
</evidence>
<protein>
    <submittedName>
        <fullName evidence="1">Uncharacterized protein</fullName>
    </submittedName>
</protein>
<reference evidence="1" key="2">
    <citation type="submission" date="2021-09" db="EMBL/GenBank/DDBJ databases">
        <authorList>
            <person name="Gilroy R."/>
        </authorList>
    </citation>
    <scope>NUCLEOTIDE SEQUENCE</scope>
    <source>
        <strain evidence="1">1277</strain>
    </source>
</reference>
<sequence>MPDNKADLYNDNKAKYNKADIADDRGFVNSNTDSSVVSKSDGNNVMAAGKYAQIKMDKESGTITTHSIQSKETAVIKELEASDININKHKFNNQLIELTDFRNVNGNTMGSMMIDGTVLVKTWEHTLQKWVLIRRPISTPMFSNRLNLPTTPEQMEVNLNVLEDIRKYYIEKEKEK</sequence>
<reference evidence="1" key="1">
    <citation type="journal article" date="2021" name="PeerJ">
        <title>Extensive microbial diversity within the chicken gut microbiome revealed by metagenomics and culture.</title>
        <authorList>
            <person name="Gilroy R."/>
            <person name="Ravi A."/>
            <person name="Getino M."/>
            <person name="Pursley I."/>
            <person name="Horton D.L."/>
            <person name="Alikhan N.F."/>
            <person name="Baker D."/>
            <person name="Gharbi K."/>
            <person name="Hall N."/>
            <person name="Watson M."/>
            <person name="Adriaenssens E.M."/>
            <person name="Foster-Nyarko E."/>
            <person name="Jarju S."/>
            <person name="Secka A."/>
            <person name="Antonio M."/>
            <person name="Oren A."/>
            <person name="Chaudhuri R.R."/>
            <person name="La Ragione R."/>
            <person name="Hildebrand F."/>
            <person name="Pallen M.J."/>
        </authorList>
    </citation>
    <scope>NUCLEOTIDE SEQUENCE</scope>
    <source>
        <strain evidence="1">1277</strain>
    </source>
</reference>
<evidence type="ECO:0000313" key="1">
    <source>
        <dbReference type="EMBL" id="HJG96379.1"/>
    </source>
</evidence>